<evidence type="ECO:0000313" key="1">
    <source>
        <dbReference type="EMBL" id="CCG41601.1"/>
    </source>
</evidence>
<dbReference type="STRING" id="1150626.PHAMO_280135"/>
<dbReference type="RefSeq" id="WP_002728831.1">
    <property type="nucleotide sequence ID" value="NZ_CAHP01000021.1"/>
</dbReference>
<sequence length="88" mass="9470">MSAANAPSKATKRVIPHSDILAIEAILHDLFGVSNIIDSLAVAAEGDFAPDPRALGFIGWNLRSLVNELADRCDIDLDRANDERRATA</sequence>
<organism evidence="1 2">
    <name type="scientific">Magnetospirillum molischianum DSM 120</name>
    <dbReference type="NCBI Taxonomy" id="1150626"/>
    <lineage>
        <taxon>Bacteria</taxon>
        <taxon>Pseudomonadati</taxon>
        <taxon>Pseudomonadota</taxon>
        <taxon>Alphaproteobacteria</taxon>
        <taxon>Rhodospirillales</taxon>
        <taxon>Rhodospirillaceae</taxon>
        <taxon>Magnetospirillum</taxon>
    </lineage>
</organism>
<accession>H8FTB3</accession>
<gene>
    <name evidence="1" type="ORF">PHAMO_280135</name>
</gene>
<evidence type="ECO:0000313" key="2">
    <source>
        <dbReference type="Proteomes" id="UP000004169"/>
    </source>
</evidence>
<proteinExistence type="predicted"/>
<dbReference type="EMBL" id="CAHP01000021">
    <property type="protein sequence ID" value="CCG41601.1"/>
    <property type="molecule type" value="Genomic_DNA"/>
</dbReference>
<comment type="caution">
    <text evidence="1">The sequence shown here is derived from an EMBL/GenBank/DDBJ whole genome shotgun (WGS) entry which is preliminary data.</text>
</comment>
<keyword evidence="2" id="KW-1185">Reference proteome</keyword>
<protein>
    <submittedName>
        <fullName evidence="1">Uncharacterized protein</fullName>
    </submittedName>
</protein>
<name>H8FTB3_MAGML</name>
<dbReference type="Proteomes" id="UP000004169">
    <property type="component" value="Unassembled WGS sequence"/>
</dbReference>
<reference evidence="1 2" key="1">
    <citation type="journal article" date="2012" name="J. Bacteriol.">
        <title>Draft Genome Sequence of the Purple Photosynthetic Bacterium Phaeospirillum molischianum DSM120, a Particularly Versatile Bacterium.</title>
        <authorList>
            <person name="Duquesne K."/>
            <person name="Prima V."/>
            <person name="Ji B."/>
            <person name="Rouy Z."/>
            <person name="Medigue C."/>
            <person name="Talla E."/>
            <person name="Sturgis J.N."/>
        </authorList>
    </citation>
    <scope>NUCLEOTIDE SEQUENCE [LARGE SCALE GENOMIC DNA]</scope>
    <source>
        <strain evidence="2">DSM120</strain>
    </source>
</reference>
<dbReference type="AlphaFoldDB" id="H8FTB3"/>